<name>A0A975PZC5_9MYCO</name>
<evidence type="ECO:0000259" key="1">
    <source>
        <dbReference type="Pfam" id="PF08241"/>
    </source>
</evidence>
<dbReference type="Proteomes" id="UP000682202">
    <property type="component" value="Chromosome"/>
</dbReference>
<dbReference type="AlphaFoldDB" id="A0A975PZC5"/>
<dbReference type="CDD" id="cd02440">
    <property type="entry name" value="AdoMet_MTases"/>
    <property type="match status" value="1"/>
</dbReference>
<dbReference type="Gene3D" id="3.40.50.150">
    <property type="entry name" value="Vaccinia Virus protein VP39"/>
    <property type="match status" value="1"/>
</dbReference>
<reference evidence="2" key="1">
    <citation type="submission" date="2019-12" db="EMBL/GenBank/DDBJ databases">
        <title>Mycobacterium spongiae sp. nov.</title>
        <authorList>
            <person name="Stinear T."/>
        </authorList>
    </citation>
    <scope>NUCLEOTIDE SEQUENCE</scope>
    <source>
        <strain evidence="2">FSD4b-SM</strain>
    </source>
</reference>
<keyword evidence="2" id="KW-0808">Transferase</keyword>
<dbReference type="EMBL" id="CP046600">
    <property type="protein sequence ID" value="QUR69704.1"/>
    <property type="molecule type" value="Genomic_DNA"/>
</dbReference>
<dbReference type="GO" id="GO:0032259">
    <property type="term" value="P:methylation"/>
    <property type="evidence" value="ECO:0007669"/>
    <property type="project" value="UniProtKB-KW"/>
</dbReference>
<dbReference type="KEGG" id="mspg:F6B93_09635"/>
<keyword evidence="2" id="KW-0489">Methyltransferase</keyword>
<dbReference type="GO" id="GO:0008757">
    <property type="term" value="F:S-adenosylmethionine-dependent methyltransferase activity"/>
    <property type="evidence" value="ECO:0007669"/>
    <property type="project" value="InterPro"/>
</dbReference>
<dbReference type="Pfam" id="PF08241">
    <property type="entry name" value="Methyltransf_11"/>
    <property type="match status" value="1"/>
</dbReference>
<proteinExistence type="predicted"/>
<organism evidence="2 3">
    <name type="scientific">Mycobacterium spongiae</name>
    <dbReference type="NCBI Taxonomy" id="886343"/>
    <lineage>
        <taxon>Bacteria</taxon>
        <taxon>Bacillati</taxon>
        <taxon>Actinomycetota</taxon>
        <taxon>Actinomycetes</taxon>
        <taxon>Mycobacteriales</taxon>
        <taxon>Mycobacteriaceae</taxon>
        <taxon>Mycobacterium</taxon>
    </lineage>
</organism>
<dbReference type="SUPFAM" id="SSF53335">
    <property type="entry name" value="S-adenosyl-L-methionine-dependent methyltransferases"/>
    <property type="match status" value="1"/>
</dbReference>
<protein>
    <submittedName>
        <fullName evidence="2">Methyltransferase domain-containing protein</fullName>
    </submittedName>
</protein>
<dbReference type="InterPro" id="IPR029063">
    <property type="entry name" value="SAM-dependent_MTases_sf"/>
</dbReference>
<gene>
    <name evidence="2" type="ORF">F6B93_09635</name>
</gene>
<dbReference type="InterPro" id="IPR013216">
    <property type="entry name" value="Methyltransf_11"/>
</dbReference>
<accession>A0A975PZC5</accession>
<keyword evidence="3" id="KW-1185">Reference proteome</keyword>
<feature type="domain" description="Methyltransferase type 11" evidence="1">
    <location>
        <begin position="65"/>
        <end position="152"/>
    </location>
</feature>
<sequence>MMEGKVPLEFTDQLQFTAHNIRLDDGTFTKPDYPHSMEDYPYCKSARGILETVFPGDRSQLRLADVGCLEGGYAVEFARLGFQVLGIEVRELNIAACNYVKSKTNLPNLNFVQDNALNIADHGVFDGVFCSGLLYHLDYPKQYLETLSSVTKRLLILQTQFSLVSRADAALRLPTRVRWVFDRLVRKSVPTHFTLSAPSVHEGLGGRWFTEFHTDRSFGKRETARWASWDNRRSFWIQREYVLQALRDVGFDVVLEQFDHMQPDIAKSLLGGSYQSDLRGLFIGIKTGDSTDGAAPTDMA</sequence>
<evidence type="ECO:0000313" key="3">
    <source>
        <dbReference type="Proteomes" id="UP000682202"/>
    </source>
</evidence>
<dbReference type="RefSeq" id="WP_211699380.1">
    <property type="nucleotide sequence ID" value="NZ_CP046600.1"/>
</dbReference>
<evidence type="ECO:0000313" key="2">
    <source>
        <dbReference type="EMBL" id="QUR69704.1"/>
    </source>
</evidence>